<feature type="binding site" evidence="5">
    <location>
        <begin position="292"/>
        <end position="295"/>
    </location>
    <ligand>
        <name>pyridoxal 5'-phosphate</name>
        <dbReference type="ChEBI" id="CHEBI:597326"/>
    </ligand>
</feature>
<evidence type="ECO:0000256" key="1">
    <source>
        <dbReference type="ARBA" id="ARBA00001933"/>
    </source>
</evidence>
<name>A0ABQ6A1R1_9PROT</name>
<evidence type="ECO:0000256" key="6">
    <source>
        <dbReference type="NCBIfam" id="TIGR01048"/>
    </source>
</evidence>
<evidence type="ECO:0000256" key="2">
    <source>
        <dbReference type="ARBA" id="ARBA00022793"/>
    </source>
</evidence>
<dbReference type="SUPFAM" id="SSF51419">
    <property type="entry name" value="PLP-binding barrel"/>
    <property type="match status" value="1"/>
</dbReference>
<evidence type="ECO:0000256" key="7">
    <source>
        <dbReference type="RuleBase" id="RU003738"/>
    </source>
</evidence>
<gene>
    <name evidence="5 9" type="primary">lysA</name>
    <name evidence="9" type="ORF">GCM10010909_04040</name>
</gene>
<reference evidence="10" key="1">
    <citation type="journal article" date="2019" name="Int. J. Syst. Evol. Microbiol.">
        <title>The Global Catalogue of Microorganisms (GCM) 10K type strain sequencing project: providing services to taxonomists for standard genome sequencing and annotation.</title>
        <authorList>
            <consortium name="The Broad Institute Genomics Platform"/>
            <consortium name="The Broad Institute Genome Sequencing Center for Infectious Disease"/>
            <person name="Wu L."/>
            <person name="Ma J."/>
        </authorList>
    </citation>
    <scope>NUCLEOTIDE SEQUENCE [LARGE SCALE GENOMIC DNA]</scope>
    <source>
        <strain evidence="10">NBRC 112502</strain>
    </source>
</reference>
<comment type="cofactor">
    <cofactor evidence="1 5 7">
        <name>pyridoxal 5'-phosphate</name>
        <dbReference type="ChEBI" id="CHEBI:597326"/>
    </cofactor>
</comment>
<comment type="caution">
    <text evidence="9">The sequence shown here is derived from an EMBL/GenBank/DDBJ whole genome shotgun (WGS) entry which is preliminary data.</text>
</comment>
<keyword evidence="3 5" id="KW-0663">Pyridoxal phosphate</keyword>
<dbReference type="InterPro" id="IPR029066">
    <property type="entry name" value="PLP-binding_barrel"/>
</dbReference>
<accession>A0ABQ6A1R1</accession>
<dbReference type="PANTHER" id="PTHR43727">
    <property type="entry name" value="DIAMINOPIMELATE DECARBOXYLASE"/>
    <property type="match status" value="1"/>
</dbReference>
<feature type="binding site" evidence="5">
    <location>
        <position position="392"/>
    </location>
    <ligand>
        <name>pyridoxal 5'-phosphate</name>
        <dbReference type="ChEBI" id="CHEBI:597326"/>
    </ligand>
</feature>
<dbReference type="PRINTS" id="PR01179">
    <property type="entry name" value="ODADCRBXLASE"/>
</dbReference>
<dbReference type="InterPro" id="IPR009006">
    <property type="entry name" value="Ala_racemase/Decarboxylase_C"/>
</dbReference>
<keyword evidence="4 5" id="KW-0456">Lyase</keyword>
<sequence>MADATQAAGLPELLAARPALSMHARDGLCFEGVPLNAIADAHGTPVWVYGAGSIRARYAALTTALEAQKLNVHVHYAVKANDHLAVLNIFRHLGAGADVVSLGEFLRTQRAGIAAADVVYSGVGKAPVELAEALGAGIGQINVESAEELEMISAIAGRMGCTAKVVLRMNPDVDAGTHEKITTGLAGNKFGIAAQDIPALYARAASLPGVEPVGIALHIGSQILSPAPYAEAYAKAAAMVRALRTAGLAVSVLDLGGGLGIGYGDEPGMPLAAFAATVRREVGALGVRLLLEPGRYLVGPAGMLLSSVILEKQAGDKRFIVLDAAMNDLMRPALYEAWHGILPLGAAQLQNPVSPADIVGPVCETADCFAKDRPMPPMAPGARVAILDAGAYGAVMSSSYNARPRAAAVLVDGGHFHLITPRQSIAQLWEDEAVPA</sequence>
<feature type="binding site" evidence="5">
    <location>
        <position position="392"/>
    </location>
    <ligand>
        <name>substrate</name>
    </ligand>
</feature>
<comment type="catalytic activity">
    <reaction evidence="5 7">
        <text>meso-2,6-diaminopimelate + H(+) = L-lysine + CO2</text>
        <dbReference type="Rhea" id="RHEA:15101"/>
        <dbReference type="ChEBI" id="CHEBI:15378"/>
        <dbReference type="ChEBI" id="CHEBI:16526"/>
        <dbReference type="ChEBI" id="CHEBI:32551"/>
        <dbReference type="ChEBI" id="CHEBI:57791"/>
        <dbReference type="EC" id="4.1.1.20"/>
    </reaction>
</comment>
<dbReference type="Gene3D" id="3.20.20.10">
    <property type="entry name" value="Alanine racemase"/>
    <property type="match status" value="1"/>
</dbReference>
<dbReference type="NCBIfam" id="TIGR01048">
    <property type="entry name" value="lysA"/>
    <property type="match status" value="1"/>
</dbReference>
<feature type="binding site" evidence="5">
    <location>
        <position position="335"/>
    </location>
    <ligand>
        <name>substrate</name>
    </ligand>
</feature>
<keyword evidence="5" id="KW-0028">Amino-acid biosynthesis</keyword>
<dbReference type="Proteomes" id="UP001156641">
    <property type="component" value="Unassembled WGS sequence"/>
</dbReference>
<feature type="domain" description="Orn/DAP/Arg decarboxylase 2 N-terminal" evidence="8">
    <location>
        <begin position="52"/>
        <end position="298"/>
    </location>
</feature>
<evidence type="ECO:0000256" key="5">
    <source>
        <dbReference type="HAMAP-Rule" id="MF_02120"/>
    </source>
</evidence>
<dbReference type="PROSITE" id="PS00879">
    <property type="entry name" value="ODR_DC_2_2"/>
    <property type="match status" value="1"/>
</dbReference>
<organism evidence="9 10">
    <name type="scientific">Acidocella aquatica</name>
    <dbReference type="NCBI Taxonomy" id="1922313"/>
    <lineage>
        <taxon>Bacteria</taxon>
        <taxon>Pseudomonadati</taxon>
        <taxon>Pseudomonadota</taxon>
        <taxon>Alphaproteobacteria</taxon>
        <taxon>Acetobacterales</taxon>
        <taxon>Acidocellaceae</taxon>
        <taxon>Acidocella</taxon>
    </lineage>
</organism>
<dbReference type="HAMAP" id="MF_02120">
    <property type="entry name" value="LysA"/>
    <property type="match status" value="1"/>
</dbReference>
<comment type="pathway">
    <text evidence="5 7">Amino-acid biosynthesis; L-lysine biosynthesis via DAP pathway; L-lysine from DL-2,6-diaminopimelate: step 1/1.</text>
</comment>
<comment type="function">
    <text evidence="5">Specifically catalyzes the decarboxylation of meso-diaminopimelate (meso-DAP) to L-lysine.</text>
</comment>
<dbReference type="InterPro" id="IPR000183">
    <property type="entry name" value="Orn/DAP/Arg_de-COase"/>
</dbReference>
<feature type="binding site" evidence="5">
    <location>
        <position position="258"/>
    </location>
    <ligand>
        <name>pyridoxal 5'-phosphate</name>
        <dbReference type="ChEBI" id="CHEBI:597326"/>
    </ligand>
</feature>
<dbReference type="SUPFAM" id="SSF50621">
    <property type="entry name" value="Alanine racemase C-terminal domain-like"/>
    <property type="match status" value="1"/>
</dbReference>
<dbReference type="PRINTS" id="PR01181">
    <property type="entry name" value="DAPDCRBXLASE"/>
</dbReference>
<dbReference type="InterPro" id="IPR022657">
    <property type="entry name" value="De-COase2_CS"/>
</dbReference>
<keyword evidence="10" id="KW-1185">Reference proteome</keyword>
<dbReference type="Pfam" id="PF02784">
    <property type="entry name" value="Orn_Arg_deC_N"/>
    <property type="match status" value="1"/>
</dbReference>
<keyword evidence="2 5" id="KW-0210">Decarboxylase</keyword>
<dbReference type="EC" id="4.1.1.20" evidence="5 6"/>
<dbReference type="InterPro" id="IPR002986">
    <property type="entry name" value="DAP_deCOOHase_LysA"/>
</dbReference>
<dbReference type="CDD" id="cd06828">
    <property type="entry name" value="PLPDE_III_DapDC"/>
    <property type="match status" value="1"/>
</dbReference>
<dbReference type="PANTHER" id="PTHR43727:SF2">
    <property type="entry name" value="GROUP IV DECARBOXYLASE"/>
    <property type="match status" value="1"/>
</dbReference>
<dbReference type="EMBL" id="BSOS01000006">
    <property type="protein sequence ID" value="GLR65726.1"/>
    <property type="molecule type" value="Genomic_DNA"/>
</dbReference>
<feature type="modified residue" description="N6-(pyridoxal phosphate)lysine" evidence="5">
    <location>
        <position position="79"/>
    </location>
</feature>
<evidence type="ECO:0000256" key="4">
    <source>
        <dbReference type="ARBA" id="ARBA00023239"/>
    </source>
</evidence>
<comment type="subunit">
    <text evidence="5">Homodimer.</text>
</comment>
<feature type="binding site" evidence="5">
    <location>
        <position position="331"/>
    </location>
    <ligand>
        <name>substrate</name>
    </ligand>
</feature>
<evidence type="ECO:0000259" key="8">
    <source>
        <dbReference type="Pfam" id="PF02784"/>
    </source>
</evidence>
<keyword evidence="5 7" id="KW-0457">Lysine biosynthesis</keyword>
<dbReference type="InterPro" id="IPR022644">
    <property type="entry name" value="De-COase2_N"/>
</dbReference>
<evidence type="ECO:0000313" key="9">
    <source>
        <dbReference type="EMBL" id="GLR65726.1"/>
    </source>
</evidence>
<comment type="similarity">
    <text evidence="5">Belongs to the Orn/Lys/Arg decarboxylase class-II family. LysA subfamily.</text>
</comment>
<feature type="binding site" evidence="5">
    <location>
        <position position="295"/>
    </location>
    <ligand>
        <name>substrate</name>
    </ligand>
</feature>
<proteinExistence type="inferred from homology"/>
<evidence type="ECO:0000256" key="3">
    <source>
        <dbReference type="ARBA" id="ARBA00022898"/>
    </source>
</evidence>
<protein>
    <recommendedName>
        <fullName evidence="5 6">Diaminopimelate decarboxylase</fullName>
        <shortName evidence="5">DAP decarboxylase</shortName>
        <shortName evidence="5">DAPDC</shortName>
        <ecNumber evidence="5 6">4.1.1.20</ecNumber>
    </recommendedName>
</protein>
<dbReference type="RefSeq" id="WP_284256242.1">
    <property type="nucleotide sequence ID" value="NZ_BSOS01000006.1"/>
</dbReference>
<dbReference type="Gene3D" id="2.40.37.10">
    <property type="entry name" value="Lyase, Ornithine Decarboxylase, Chain A, domain 1"/>
    <property type="match status" value="1"/>
</dbReference>
<feature type="binding site" evidence="5">
    <location>
        <position position="364"/>
    </location>
    <ligand>
        <name>substrate</name>
    </ligand>
</feature>
<evidence type="ECO:0000313" key="10">
    <source>
        <dbReference type="Proteomes" id="UP001156641"/>
    </source>
</evidence>